<keyword evidence="8" id="KW-0804">Transcription</keyword>
<dbReference type="EMBL" id="FQUI01000038">
    <property type="protein sequence ID" value="SHF13393.1"/>
    <property type="molecule type" value="Genomic_DNA"/>
</dbReference>
<reference evidence="12" key="1">
    <citation type="submission" date="2016-11" db="EMBL/GenBank/DDBJ databases">
        <authorList>
            <person name="Varghese N."/>
            <person name="Submissions S."/>
        </authorList>
    </citation>
    <scope>NUCLEOTIDE SEQUENCE [LARGE SCALE GENOMIC DNA]</scope>
    <source>
        <strain evidence="12">DSM 16785</strain>
    </source>
</reference>
<dbReference type="Pfam" id="PF01726">
    <property type="entry name" value="LexA_DNA_bind"/>
    <property type="match status" value="1"/>
</dbReference>
<dbReference type="SUPFAM" id="SSF46785">
    <property type="entry name" value="Winged helix' DNA-binding domain"/>
    <property type="match status" value="1"/>
</dbReference>
<dbReference type="PANTHER" id="PTHR33516">
    <property type="entry name" value="LEXA REPRESSOR"/>
    <property type="match status" value="1"/>
</dbReference>
<dbReference type="FunFam" id="1.10.10.10:FF:000009">
    <property type="entry name" value="LexA repressor"/>
    <property type="match status" value="1"/>
</dbReference>
<evidence type="ECO:0000256" key="8">
    <source>
        <dbReference type="ARBA" id="ARBA00023163"/>
    </source>
</evidence>
<protein>
    <submittedName>
        <fullName evidence="12">Repressor LexA</fullName>
    </submittedName>
</protein>
<dbReference type="InterPro" id="IPR050077">
    <property type="entry name" value="LexA_repressor"/>
</dbReference>
<dbReference type="Proteomes" id="UP000184334">
    <property type="component" value="Unassembled WGS sequence"/>
</dbReference>
<dbReference type="AlphaFoldDB" id="A0A1M4Z5P5"/>
<dbReference type="GO" id="GO:0004252">
    <property type="term" value="F:serine-type endopeptidase activity"/>
    <property type="evidence" value="ECO:0007669"/>
    <property type="project" value="InterPro"/>
</dbReference>
<evidence type="ECO:0000256" key="4">
    <source>
        <dbReference type="ARBA" id="ARBA00022801"/>
    </source>
</evidence>
<keyword evidence="6" id="KW-0805">Transcription regulation</keyword>
<keyword evidence="10" id="KW-0742">SOS response</keyword>
<dbReference type="Gene3D" id="1.10.10.10">
    <property type="entry name" value="Winged helix-like DNA-binding domain superfamily/Winged helix DNA-binding domain"/>
    <property type="match status" value="1"/>
</dbReference>
<keyword evidence="9" id="KW-0234">DNA repair</keyword>
<comment type="caution">
    <text evidence="12">The sequence shown here is derived from an EMBL/GenBank/DDBJ whole genome shotgun (WGS) entry which is preliminary data.</text>
</comment>
<evidence type="ECO:0000256" key="6">
    <source>
        <dbReference type="ARBA" id="ARBA00023015"/>
    </source>
</evidence>
<dbReference type="RefSeq" id="WP_072865657.1">
    <property type="nucleotide sequence ID" value="NZ_FQUI01000038.1"/>
</dbReference>
<feature type="domain" description="LexA repressor DNA-binding" evidence="11">
    <location>
        <begin position="1"/>
        <end position="63"/>
    </location>
</feature>
<evidence type="ECO:0000256" key="9">
    <source>
        <dbReference type="ARBA" id="ARBA00023204"/>
    </source>
</evidence>
<evidence type="ECO:0000256" key="7">
    <source>
        <dbReference type="ARBA" id="ARBA00023125"/>
    </source>
</evidence>
<dbReference type="InterPro" id="IPR036388">
    <property type="entry name" value="WH-like_DNA-bd_sf"/>
</dbReference>
<dbReference type="PANTHER" id="PTHR33516:SF2">
    <property type="entry name" value="LEXA REPRESSOR-RELATED"/>
    <property type="match status" value="1"/>
</dbReference>
<keyword evidence="7" id="KW-0238">DNA-binding</keyword>
<evidence type="ECO:0000256" key="1">
    <source>
        <dbReference type="ARBA" id="ARBA00022491"/>
    </source>
</evidence>
<evidence type="ECO:0000313" key="13">
    <source>
        <dbReference type="Proteomes" id="UP000184334"/>
    </source>
</evidence>
<evidence type="ECO:0000256" key="10">
    <source>
        <dbReference type="ARBA" id="ARBA00023236"/>
    </source>
</evidence>
<name>A0A1M4Z5P5_MARH1</name>
<keyword evidence="2" id="KW-0235">DNA replication</keyword>
<sequence length="155" mass="18107">MKNITEKQKKILEYINFYIQIKGYPPSMREIREYFELKSVSTIHAHLKALEKKGYIELSGNSRGIKVLNKKDFGIIEINGEYGEDGKIVLYNKPFYIKCIFGIKLIGSENILNIILKSDFKNYKKNTLLILDRDSNVLGTINIKEVMIDENSYWF</sequence>
<gene>
    <name evidence="12" type="ORF">SAMN02745164_01850</name>
</gene>
<dbReference type="GO" id="GO:0006281">
    <property type="term" value="P:DNA repair"/>
    <property type="evidence" value="ECO:0007669"/>
    <property type="project" value="UniProtKB-KW"/>
</dbReference>
<keyword evidence="13" id="KW-1185">Reference proteome</keyword>
<proteinExistence type="predicted"/>
<dbReference type="GO" id="GO:0006260">
    <property type="term" value="P:DNA replication"/>
    <property type="evidence" value="ECO:0007669"/>
    <property type="project" value="UniProtKB-KW"/>
</dbReference>
<dbReference type="GO" id="GO:0003677">
    <property type="term" value="F:DNA binding"/>
    <property type="evidence" value="ECO:0007669"/>
    <property type="project" value="UniProtKB-KW"/>
</dbReference>
<organism evidence="12 13">
    <name type="scientific">Marinitoga hydrogenitolerans (strain DSM 16785 / JCM 12826 / AT1271)</name>
    <dbReference type="NCBI Taxonomy" id="1122195"/>
    <lineage>
        <taxon>Bacteria</taxon>
        <taxon>Thermotogati</taxon>
        <taxon>Thermotogota</taxon>
        <taxon>Thermotogae</taxon>
        <taxon>Petrotogales</taxon>
        <taxon>Petrotogaceae</taxon>
        <taxon>Marinitoga</taxon>
    </lineage>
</organism>
<evidence type="ECO:0000256" key="5">
    <source>
        <dbReference type="ARBA" id="ARBA00022813"/>
    </source>
</evidence>
<dbReference type="InterPro" id="IPR036390">
    <property type="entry name" value="WH_DNA-bd_sf"/>
</dbReference>
<evidence type="ECO:0000313" key="12">
    <source>
        <dbReference type="EMBL" id="SHF13393.1"/>
    </source>
</evidence>
<dbReference type="STRING" id="1122195.SAMN02745164_01850"/>
<dbReference type="OrthoDB" id="9802364at2"/>
<evidence type="ECO:0000256" key="3">
    <source>
        <dbReference type="ARBA" id="ARBA00022763"/>
    </source>
</evidence>
<evidence type="ECO:0000256" key="2">
    <source>
        <dbReference type="ARBA" id="ARBA00022705"/>
    </source>
</evidence>
<dbReference type="InterPro" id="IPR006199">
    <property type="entry name" value="LexA_DNA-bd_dom"/>
</dbReference>
<dbReference type="GO" id="GO:0006508">
    <property type="term" value="P:proteolysis"/>
    <property type="evidence" value="ECO:0007669"/>
    <property type="project" value="InterPro"/>
</dbReference>
<keyword evidence="4" id="KW-0378">Hydrolase</keyword>
<keyword evidence="1" id="KW-0678">Repressor</keyword>
<keyword evidence="3" id="KW-0227">DNA damage</keyword>
<dbReference type="GO" id="GO:0009432">
    <property type="term" value="P:SOS response"/>
    <property type="evidence" value="ECO:0007669"/>
    <property type="project" value="UniProtKB-KW"/>
</dbReference>
<keyword evidence="5" id="KW-0068">Autocatalytic cleavage</keyword>
<evidence type="ECO:0000259" key="11">
    <source>
        <dbReference type="Pfam" id="PF01726"/>
    </source>
</evidence>
<accession>A0A1M4Z5P5</accession>